<dbReference type="WBParaSite" id="L893_g31357.t1">
    <property type="protein sequence ID" value="L893_g31357.t1"/>
    <property type="gene ID" value="L893_g31357"/>
</dbReference>
<evidence type="ECO:0000313" key="2">
    <source>
        <dbReference type="WBParaSite" id="L893_g31357.t1"/>
    </source>
</evidence>
<proteinExistence type="predicted"/>
<accession>A0A1I7ZZ39</accession>
<dbReference type="AlphaFoldDB" id="A0A1I7ZZ39"/>
<dbReference type="Proteomes" id="UP000095287">
    <property type="component" value="Unplaced"/>
</dbReference>
<keyword evidence="1" id="KW-1185">Reference proteome</keyword>
<name>A0A1I7ZZ39_9BILA</name>
<sequence>MDSVPFNFCKGVLGRIRPYLDSYSLKEVSPLWSSALSSVLSDSETISQAIIRPIWGSTDWEYCFVGSKYHRLEDLLRRSRMQVRIVQVRFQHEKERHRSYFRISAEDLKTKLISAEDLKTKLFPYVAGQAVKKAGFFCTLNSTPTVRENLSIFFSLYKNRQCFTELKLNYQGPATEDFLRYQFQKPEPHLKVYLRGYDWPVTTKAVIVDLIGRFRRLFLYTDRSNIDLDPLMLSMMLQYWLSGLPLEYYLPSKLTFPLNRDGLAPYADIRRDLQKPRDPKRRDDDDTISWELKHPDGTITSMGLSMYSESIHVGM</sequence>
<protein>
    <submittedName>
        <fullName evidence="2">F-box domain-containing protein</fullName>
    </submittedName>
</protein>
<evidence type="ECO:0000313" key="1">
    <source>
        <dbReference type="Proteomes" id="UP000095287"/>
    </source>
</evidence>
<organism evidence="1 2">
    <name type="scientific">Steinernema glaseri</name>
    <dbReference type="NCBI Taxonomy" id="37863"/>
    <lineage>
        <taxon>Eukaryota</taxon>
        <taxon>Metazoa</taxon>
        <taxon>Ecdysozoa</taxon>
        <taxon>Nematoda</taxon>
        <taxon>Chromadorea</taxon>
        <taxon>Rhabditida</taxon>
        <taxon>Tylenchina</taxon>
        <taxon>Panagrolaimomorpha</taxon>
        <taxon>Strongyloidoidea</taxon>
        <taxon>Steinernematidae</taxon>
        <taxon>Steinernema</taxon>
    </lineage>
</organism>
<reference evidence="2" key="1">
    <citation type="submission" date="2016-11" db="UniProtKB">
        <authorList>
            <consortium name="WormBaseParasite"/>
        </authorList>
    </citation>
    <scope>IDENTIFICATION</scope>
</reference>